<feature type="region of interest" description="Disordered" evidence="1">
    <location>
        <begin position="1"/>
        <end position="74"/>
    </location>
</feature>
<dbReference type="PANTHER" id="PTHR33164">
    <property type="entry name" value="TRANSCRIPTIONAL REGULATOR, MARR FAMILY"/>
    <property type="match status" value="1"/>
</dbReference>
<reference evidence="3 4" key="1">
    <citation type="submission" date="2019-06" db="EMBL/GenBank/DDBJ databases">
        <title>Whole genome sequence for Rhodospirillaceae sp. R148.</title>
        <authorList>
            <person name="Wang G."/>
        </authorList>
    </citation>
    <scope>NUCLEOTIDE SEQUENCE [LARGE SCALE GENOMIC DNA]</scope>
    <source>
        <strain evidence="3 4">R148</strain>
    </source>
</reference>
<keyword evidence="4" id="KW-1185">Reference proteome</keyword>
<dbReference type="OrthoDB" id="7359569at2"/>
<feature type="compositionally biased region" description="Low complexity" evidence="1">
    <location>
        <begin position="47"/>
        <end position="67"/>
    </location>
</feature>
<dbReference type="PROSITE" id="PS50995">
    <property type="entry name" value="HTH_MARR_2"/>
    <property type="match status" value="1"/>
</dbReference>
<proteinExistence type="predicted"/>
<dbReference type="Pfam" id="PF12802">
    <property type="entry name" value="MarR_2"/>
    <property type="match status" value="1"/>
</dbReference>
<evidence type="ECO:0000313" key="4">
    <source>
        <dbReference type="Proteomes" id="UP000315252"/>
    </source>
</evidence>
<comment type="caution">
    <text evidence="3">The sequence shown here is derived from an EMBL/GenBank/DDBJ whole genome shotgun (WGS) entry which is preliminary data.</text>
</comment>
<protein>
    <submittedName>
        <fullName evidence="3">Winged helix-turn-helix transcriptional regulator</fullName>
    </submittedName>
</protein>
<feature type="compositionally biased region" description="Basic and acidic residues" evidence="1">
    <location>
        <begin position="1"/>
        <end position="10"/>
    </location>
</feature>
<dbReference type="SUPFAM" id="SSF46785">
    <property type="entry name" value="Winged helix' DNA-binding domain"/>
    <property type="match status" value="1"/>
</dbReference>
<dbReference type="SMART" id="SM00347">
    <property type="entry name" value="HTH_MARR"/>
    <property type="match status" value="1"/>
</dbReference>
<dbReference type="InterPro" id="IPR036390">
    <property type="entry name" value="WH_DNA-bd_sf"/>
</dbReference>
<dbReference type="InterPro" id="IPR036388">
    <property type="entry name" value="WH-like_DNA-bd_sf"/>
</dbReference>
<dbReference type="InterPro" id="IPR000835">
    <property type="entry name" value="HTH_MarR-typ"/>
</dbReference>
<dbReference type="Gene3D" id="1.10.10.10">
    <property type="entry name" value="Winged helix-like DNA-binding domain superfamily/Winged helix DNA-binding domain"/>
    <property type="match status" value="1"/>
</dbReference>
<dbReference type="AlphaFoldDB" id="A0A545TB85"/>
<evidence type="ECO:0000313" key="3">
    <source>
        <dbReference type="EMBL" id="TQV74461.1"/>
    </source>
</evidence>
<dbReference type="GO" id="GO:0003700">
    <property type="term" value="F:DNA-binding transcription factor activity"/>
    <property type="evidence" value="ECO:0007669"/>
    <property type="project" value="InterPro"/>
</dbReference>
<evidence type="ECO:0000259" key="2">
    <source>
        <dbReference type="PROSITE" id="PS50995"/>
    </source>
</evidence>
<dbReference type="GO" id="GO:0006950">
    <property type="term" value="P:response to stress"/>
    <property type="evidence" value="ECO:0007669"/>
    <property type="project" value="TreeGrafter"/>
</dbReference>
<dbReference type="CDD" id="cd00090">
    <property type="entry name" value="HTH_ARSR"/>
    <property type="match status" value="1"/>
</dbReference>
<name>A0A545TB85_9PROT</name>
<organism evidence="3 4">
    <name type="scientific">Denitrobaculum tricleocarpae</name>
    <dbReference type="NCBI Taxonomy" id="2591009"/>
    <lineage>
        <taxon>Bacteria</taxon>
        <taxon>Pseudomonadati</taxon>
        <taxon>Pseudomonadota</taxon>
        <taxon>Alphaproteobacteria</taxon>
        <taxon>Rhodospirillales</taxon>
        <taxon>Rhodospirillaceae</taxon>
        <taxon>Denitrobaculum</taxon>
    </lineage>
</organism>
<dbReference type="InterPro" id="IPR039422">
    <property type="entry name" value="MarR/SlyA-like"/>
</dbReference>
<dbReference type="Proteomes" id="UP000315252">
    <property type="component" value="Unassembled WGS sequence"/>
</dbReference>
<feature type="compositionally biased region" description="Polar residues" evidence="1">
    <location>
        <begin position="15"/>
        <end position="30"/>
    </location>
</feature>
<accession>A0A545TB85</accession>
<feature type="domain" description="HTH marR-type" evidence="2">
    <location>
        <begin position="103"/>
        <end position="234"/>
    </location>
</feature>
<dbReference type="InterPro" id="IPR011991">
    <property type="entry name" value="ArsR-like_HTH"/>
</dbReference>
<dbReference type="EMBL" id="VHSH01000010">
    <property type="protein sequence ID" value="TQV74461.1"/>
    <property type="molecule type" value="Genomic_DNA"/>
</dbReference>
<sequence length="237" mass="25800">MGKAGDEARGRGTRARQSGRPQSGRPQSRRGQSDERSRAPRDDRADAAPNPSGSNPGDSNPGDSGPGYADRPLMEKDGIPARLAVGAKEREALLDAIGGSRTSYCTCAMLRRASRRVTQVYDQALKPFGLRLTQYSLLANLLRNEDISITDLAELLDMERTTLTRNLKPLEAAGWLRIKPGPDRRSRAVAITPEGQAVAERAFPAWQQAERTFRASMGRVESAELRQLLGTAMSAVD</sequence>
<feature type="compositionally biased region" description="Basic and acidic residues" evidence="1">
    <location>
        <begin position="31"/>
        <end position="46"/>
    </location>
</feature>
<gene>
    <name evidence="3" type="ORF">FKG95_24600</name>
</gene>
<evidence type="ECO:0000256" key="1">
    <source>
        <dbReference type="SAM" id="MobiDB-lite"/>
    </source>
</evidence>
<dbReference type="RefSeq" id="WP_142899092.1">
    <property type="nucleotide sequence ID" value="NZ_ML660061.1"/>
</dbReference>
<dbReference type="PANTHER" id="PTHR33164:SF105">
    <property type="entry name" value="TRANSCRIPTIONAL REPRESSOR PROTEIN-RELATED"/>
    <property type="match status" value="1"/>
</dbReference>